<gene>
    <name evidence="1" type="ORF">GCM10009839_24010</name>
</gene>
<name>A0ABP5FHG3_9ACTN</name>
<dbReference type="Proteomes" id="UP001500751">
    <property type="component" value="Unassembled WGS sequence"/>
</dbReference>
<accession>A0ABP5FHG3</accession>
<dbReference type="EMBL" id="BAAAQN010000010">
    <property type="protein sequence ID" value="GAA2025199.1"/>
    <property type="molecule type" value="Genomic_DNA"/>
</dbReference>
<evidence type="ECO:0000313" key="1">
    <source>
        <dbReference type="EMBL" id="GAA2025199.1"/>
    </source>
</evidence>
<proteinExistence type="predicted"/>
<evidence type="ECO:0000313" key="2">
    <source>
        <dbReference type="Proteomes" id="UP001500751"/>
    </source>
</evidence>
<protein>
    <submittedName>
        <fullName evidence="1">Uncharacterized protein</fullName>
    </submittedName>
</protein>
<keyword evidence="2" id="KW-1185">Reference proteome</keyword>
<comment type="caution">
    <text evidence="1">The sequence shown here is derived from an EMBL/GenBank/DDBJ whole genome shotgun (WGS) entry which is preliminary data.</text>
</comment>
<reference evidence="2" key="1">
    <citation type="journal article" date="2019" name="Int. J. Syst. Evol. Microbiol.">
        <title>The Global Catalogue of Microorganisms (GCM) 10K type strain sequencing project: providing services to taxonomists for standard genome sequencing and annotation.</title>
        <authorList>
            <consortium name="The Broad Institute Genomics Platform"/>
            <consortium name="The Broad Institute Genome Sequencing Center for Infectious Disease"/>
            <person name="Wu L."/>
            <person name="Ma J."/>
        </authorList>
    </citation>
    <scope>NUCLEOTIDE SEQUENCE [LARGE SCALE GENOMIC DNA]</scope>
    <source>
        <strain evidence="2">JCM 16014</strain>
    </source>
</reference>
<dbReference type="RefSeq" id="WP_344665609.1">
    <property type="nucleotide sequence ID" value="NZ_BAAAQN010000010.1"/>
</dbReference>
<sequence length="237" mass="25270">MGYDGNYVPDPDANRPDQTLTVDSASATAGAGFSISVICGAPPRTGVMHDTAETPGTGQGIDGYSWNQAMTAMFGGCGDGSFGPPRHGTWADPLSMETAHFAILTIKQMLHSYANDVDGAKKQILENHWSGPAATAFGQVLDAFTTYVKDLADLMAYPPPTSSLLRIAHMNEAFCQAATFIWQCSLTRAFNDNGAHDRNTPVNISKDLTYTGTMVGAGRAMLKAYDSELKKLYEGSA</sequence>
<organism evidence="1 2">
    <name type="scientific">Catenulispora yoronensis</name>
    <dbReference type="NCBI Taxonomy" id="450799"/>
    <lineage>
        <taxon>Bacteria</taxon>
        <taxon>Bacillati</taxon>
        <taxon>Actinomycetota</taxon>
        <taxon>Actinomycetes</taxon>
        <taxon>Catenulisporales</taxon>
        <taxon>Catenulisporaceae</taxon>
        <taxon>Catenulispora</taxon>
    </lineage>
</organism>